<feature type="transmembrane region" description="Helical" evidence="2">
    <location>
        <begin position="55"/>
        <end position="79"/>
    </location>
</feature>
<dbReference type="OrthoDB" id="3063206at2759"/>
<accession>A0A9P3FX72</accession>
<feature type="transmembrane region" description="Helical" evidence="2">
    <location>
        <begin position="124"/>
        <end position="150"/>
    </location>
</feature>
<reference evidence="4 5" key="1">
    <citation type="submission" date="2021-08" db="EMBL/GenBank/DDBJ databases">
        <title>Draft Genome Sequence of Phanerochaete sordida strain YK-624.</title>
        <authorList>
            <person name="Mori T."/>
            <person name="Dohra H."/>
            <person name="Suzuki T."/>
            <person name="Kawagishi H."/>
            <person name="Hirai H."/>
        </authorList>
    </citation>
    <scope>NUCLEOTIDE SEQUENCE [LARGE SCALE GENOMIC DNA]</scope>
    <source>
        <strain evidence="4 5">YK-624</strain>
    </source>
</reference>
<keyword evidence="2" id="KW-0472">Membrane</keyword>
<feature type="compositionally biased region" description="Basic and acidic residues" evidence="1">
    <location>
        <begin position="294"/>
        <end position="303"/>
    </location>
</feature>
<feature type="transmembrane region" description="Helical" evidence="2">
    <location>
        <begin position="18"/>
        <end position="43"/>
    </location>
</feature>
<comment type="caution">
    <text evidence="4">The sequence shown here is derived from an EMBL/GenBank/DDBJ whole genome shotgun (WGS) entry which is preliminary data.</text>
</comment>
<dbReference type="Proteomes" id="UP000703269">
    <property type="component" value="Unassembled WGS sequence"/>
</dbReference>
<evidence type="ECO:0000259" key="3">
    <source>
        <dbReference type="Pfam" id="PF20152"/>
    </source>
</evidence>
<organism evidence="4 5">
    <name type="scientific">Phanerochaete sordida</name>
    <dbReference type="NCBI Taxonomy" id="48140"/>
    <lineage>
        <taxon>Eukaryota</taxon>
        <taxon>Fungi</taxon>
        <taxon>Dikarya</taxon>
        <taxon>Basidiomycota</taxon>
        <taxon>Agaricomycotina</taxon>
        <taxon>Agaricomycetes</taxon>
        <taxon>Polyporales</taxon>
        <taxon>Phanerochaetaceae</taxon>
        <taxon>Phanerochaete</taxon>
    </lineage>
</organism>
<dbReference type="PANTHER" id="PTHR40465">
    <property type="entry name" value="CHROMOSOME 1, WHOLE GENOME SHOTGUN SEQUENCE"/>
    <property type="match status" value="1"/>
</dbReference>
<feature type="transmembrane region" description="Helical" evidence="2">
    <location>
        <begin position="238"/>
        <end position="259"/>
    </location>
</feature>
<feature type="transmembrane region" description="Helical" evidence="2">
    <location>
        <begin position="170"/>
        <end position="191"/>
    </location>
</feature>
<keyword evidence="5" id="KW-1185">Reference proteome</keyword>
<evidence type="ECO:0000313" key="4">
    <source>
        <dbReference type="EMBL" id="GJE83984.1"/>
    </source>
</evidence>
<dbReference type="EMBL" id="BPQB01000001">
    <property type="protein sequence ID" value="GJE83984.1"/>
    <property type="molecule type" value="Genomic_DNA"/>
</dbReference>
<dbReference type="InterPro" id="IPR045339">
    <property type="entry name" value="DUF6534"/>
</dbReference>
<dbReference type="PANTHER" id="PTHR40465:SF1">
    <property type="entry name" value="DUF6534 DOMAIN-CONTAINING PROTEIN"/>
    <property type="match status" value="1"/>
</dbReference>
<keyword evidence="2" id="KW-0812">Transmembrane</keyword>
<feature type="domain" description="DUF6534" evidence="3">
    <location>
        <begin position="176"/>
        <end position="264"/>
    </location>
</feature>
<protein>
    <recommendedName>
        <fullName evidence="3">DUF6534 domain-containing protein</fullName>
    </recommendedName>
</protein>
<evidence type="ECO:0000313" key="5">
    <source>
        <dbReference type="Proteomes" id="UP000703269"/>
    </source>
</evidence>
<dbReference type="Pfam" id="PF20152">
    <property type="entry name" value="DUF6534"/>
    <property type="match status" value="1"/>
</dbReference>
<keyword evidence="2" id="KW-1133">Transmembrane helix</keyword>
<feature type="region of interest" description="Disordered" evidence="1">
    <location>
        <begin position="294"/>
        <end position="321"/>
    </location>
</feature>
<name>A0A9P3FX72_9APHY</name>
<sequence>MTDAVVPMAACKNPLDQFIATILGLAFSWALWGAGTVQTFLYFSNYESDPWWLKAVVAAVWAIDTVTEALTLPAIFPLMATPTSLITTSIPPPMAMRTLLSYVVAAVVQLFFIYRIYRFSGKSLIVRICLALTLVLAAWQIIGVSVWAAWSISLPVAVYWRTRHVMYVSISTRAVSAFIDVLVAVWVAVLLQKKSHLLFGRSDRLVYRLTIMTINTGLWTAVFAVTDFSLIAWRASDLVFTVFEYPLGALYVNTLLANLNARNYMRGFMNANPCSGSPAPIQFAALDLQIGTSKSDDAGRASDEESAISAIETESRKGEAH</sequence>
<feature type="transmembrane region" description="Helical" evidence="2">
    <location>
        <begin position="99"/>
        <end position="117"/>
    </location>
</feature>
<evidence type="ECO:0000256" key="1">
    <source>
        <dbReference type="SAM" id="MobiDB-lite"/>
    </source>
</evidence>
<evidence type="ECO:0000256" key="2">
    <source>
        <dbReference type="SAM" id="Phobius"/>
    </source>
</evidence>
<feature type="transmembrane region" description="Helical" evidence="2">
    <location>
        <begin position="212"/>
        <end position="232"/>
    </location>
</feature>
<gene>
    <name evidence="4" type="ORF">PsYK624_000580</name>
</gene>
<proteinExistence type="predicted"/>
<dbReference type="AlphaFoldDB" id="A0A9P3FX72"/>